<dbReference type="OrthoDB" id="9776368at2"/>
<dbReference type="InterPro" id="IPR041492">
    <property type="entry name" value="HAD_2"/>
</dbReference>
<dbReference type="InterPro" id="IPR050155">
    <property type="entry name" value="HAD-like_hydrolase_sf"/>
</dbReference>
<dbReference type="SFLD" id="SFLDS00003">
    <property type="entry name" value="Haloacid_Dehalogenase"/>
    <property type="match status" value="1"/>
</dbReference>
<accession>A0A2S2BU66</accession>
<dbReference type="GO" id="GO:0016787">
    <property type="term" value="F:hydrolase activity"/>
    <property type="evidence" value="ECO:0007669"/>
    <property type="project" value="UniProtKB-KW"/>
</dbReference>
<proteinExistence type="predicted"/>
<organism evidence="1 2">
    <name type="scientific">Rhodococcus oxybenzonivorans</name>
    <dbReference type="NCBI Taxonomy" id="1990687"/>
    <lineage>
        <taxon>Bacteria</taxon>
        <taxon>Bacillati</taxon>
        <taxon>Actinomycetota</taxon>
        <taxon>Actinomycetes</taxon>
        <taxon>Mycobacteriales</taxon>
        <taxon>Nocardiaceae</taxon>
        <taxon>Rhodococcus</taxon>
    </lineage>
</organism>
<dbReference type="SFLD" id="SFLDG01129">
    <property type="entry name" value="C1.5:_HAD__Beta-PGM__Phosphata"/>
    <property type="match status" value="1"/>
</dbReference>
<evidence type="ECO:0000313" key="1">
    <source>
        <dbReference type="EMBL" id="AWK72185.1"/>
    </source>
</evidence>
<dbReference type="EMBL" id="CP021354">
    <property type="protein sequence ID" value="AWK72185.1"/>
    <property type="molecule type" value="Genomic_DNA"/>
</dbReference>
<keyword evidence="1" id="KW-0378">Hydrolase</keyword>
<sequence length="241" mass="25281">MTSLSTAPSALSAQSTLSAPSALSAPIVLFDLDGTLTDSAPGIHGGFRHALATIGQPEPTPEMLDNVIGPPMIDTFRSLGLDEANVQRALAAYFDRYDSVGWAENSVFDGIADVLAGARDSGRRLAVATSKSERFAVRILEHFELAHYFEFIGGASNDGQRRAKADVIAHSLQALGVSATEGATSDVLMIGDRDHDVLGAARWGIPAVFVEWGYGSPAEASGAHRSARTVTELGKMLDGAA</sequence>
<reference evidence="1 2" key="1">
    <citation type="submission" date="2017-05" db="EMBL/GenBank/DDBJ databases">
        <title>Isolation of Rhodococcus sp. S2-17 biodegrading of BP-3.</title>
        <authorList>
            <person name="Lee Y."/>
            <person name="Kim K.H."/>
            <person name="Chun B.H."/>
            <person name="Jung H.S."/>
            <person name="Jeon C.O."/>
        </authorList>
    </citation>
    <scope>NUCLEOTIDE SEQUENCE [LARGE SCALE GENOMIC DNA]</scope>
    <source>
        <strain evidence="1 2">S2-17</strain>
    </source>
</reference>
<dbReference type="InterPro" id="IPR006439">
    <property type="entry name" value="HAD-SF_hydro_IA"/>
</dbReference>
<dbReference type="PANTHER" id="PTHR43434:SF20">
    <property type="entry name" value="5'-NUCLEOTIDASE"/>
    <property type="match status" value="1"/>
</dbReference>
<dbReference type="GO" id="GO:0004713">
    <property type="term" value="F:protein tyrosine kinase activity"/>
    <property type="evidence" value="ECO:0007669"/>
    <property type="project" value="TreeGrafter"/>
</dbReference>
<dbReference type="InterPro" id="IPR036412">
    <property type="entry name" value="HAD-like_sf"/>
</dbReference>
<dbReference type="GO" id="GO:0005829">
    <property type="term" value="C:cytosol"/>
    <property type="evidence" value="ECO:0007669"/>
    <property type="project" value="TreeGrafter"/>
</dbReference>
<dbReference type="InterPro" id="IPR023214">
    <property type="entry name" value="HAD_sf"/>
</dbReference>
<dbReference type="Gene3D" id="1.10.150.240">
    <property type="entry name" value="Putative phosphatase, domain 2"/>
    <property type="match status" value="1"/>
</dbReference>
<keyword evidence="2" id="KW-1185">Reference proteome</keyword>
<dbReference type="AlphaFoldDB" id="A0A2S2BU66"/>
<dbReference type="Gene3D" id="3.40.50.1000">
    <property type="entry name" value="HAD superfamily/HAD-like"/>
    <property type="match status" value="1"/>
</dbReference>
<dbReference type="Proteomes" id="UP000245711">
    <property type="component" value="Chromosome"/>
</dbReference>
<dbReference type="Pfam" id="PF13419">
    <property type="entry name" value="HAD_2"/>
    <property type="match status" value="1"/>
</dbReference>
<dbReference type="SUPFAM" id="SSF56784">
    <property type="entry name" value="HAD-like"/>
    <property type="match status" value="1"/>
</dbReference>
<protein>
    <submittedName>
        <fullName evidence="1">HAD family hydrolase</fullName>
    </submittedName>
</protein>
<gene>
    <name evidence="1" type="ORF">CBI38_11945</name>
</gene>
<name>A0A2S2BU66_9NOCA</name>
<evidence type="ECO:0000313" key="2">
    <source>
        <dbReference type="Proteomes" id="UP000245711"/>
    </source>
</evidence>
<dbReference type="InterPro" id="IPR023198">
    <property type="entry name" value="PGP-like_dom2"/>
</dbReference>
<dbReference type="KEGG" id="roz:CBI38_11945"/>
<dbReference type="PANTHER" id="PTHR43434">
    <property type="entry name" value="PHOSPHOGLYCOLATE PHOSPHATASE"/>
    <property type="match status" value="1"/>
</dbReference>
<dbReference type="NCBIfam" id="TIGR01549">
    <property type="entry name" value="HAD-SF-IA-v1"/>
    <property type="match status" value="1"/>
</dbReference>
<dbReference type="RefSeq" id="WP_109329120.1">
    <property type="nucleotide sequence ID" value="NZ_CP021354.1"/>
</dbReference>